<evidence type="ECO:0000313" key="7">
    <source>
        <dbReference type="Proteomes" id="UP000186102"/>
    </source>
</evidence>
<dbReference type="PANTHER" id="PTHR43401">
    <property type="entry name" value="L-THREONINE 3-DEHYDROGENASE"/>
    <property type="match status" value="1"/>
</dbReference>
<evidence type="ECO:0000256" key="2">
    <source>
        <dbReference type="ARBA" id="ARBA00022833"/>
    </source>
</evidence>
<proteinExistence type="inferred from homology"/>
<protein>
    <submittedName>
        <fullName evidence="6">2,3-butanediol dehydrogenase, R-alcohol forming, (R)-and (S)-acetoin-specific</fullName>
    </submittedName>
</protein>
<dbReference type="AlphaFoldDB" id="A0A1Q8R011"/>
<dbReference type="Gene3D" id="3.40.50.720">
    <property type="entry name" value="NAD(P)-binding Rossmann-like Domain"/>
    <property type="match status" value="1"/>
</dbReference>
<reference evidence="6 7" key="1">
    <citation type="submission" date="2016-09" db="EMBL/GenBank/DDBJ databases">
        <title>Complete genome of Desulfosporosinus sp. OL.</title>
        <authorList>
            <person name="Mardanov A."/>
            <person name="Beletsky A."/>
            <person name="Panova A."/>
            <person name="Karnachuk O."/>
            <person name="Ravin N."/>
        </authorList>
    </citation>
    <scope>NUCLEOTIDE SEQUENCE [LARGE SCALE GENOMIC DNA]</scope>
    <source>
        <strain evidence="6 7">OL</strain>
    </source>
</reference>
<dbReference type="STRING" id="1888891.DSOL_1481"/>
<evidence type="ECO:0000313" key="6">
    <source>
        <dbReference type="EMBL" id="OLN32730.1"/>
    </source>
</evidence>
<dbReference type="Proteomes" id="UP000186102">
    <property type="component" value="Unassembled WGS sequence"/>
</dbReference>
<dbReference type="CDD" id="cd08233">
    <property type="entry name" value="butanediol_DH_like"/>
    <property type="match status" value="1"/>
</dbReference>
<dbReference type="InterPro" id="IPR013149">
    <property type="entry name" value="ADH-like_C"/>
</dbReference>
<name>A0A1Q8R011_9FIRM</name>
<dbReference type="InterPro" id="IPR020843">
    <property type="entry name" value="ER"/>
</dbReference>
<evidence type="ECO:0000256" key="1">
    <source>
        <dbReference type="ARBA" id="ARBA00022723"/>
    </source>
</evidence>
<dbReference type="PROSITE" id="PS00059">
    <property type="entry name" value="ADH_ZINC"/>
    <property type="match status" value="1"/>
</dbReference>
<keyword evidence="7" id="KW-1185">Reference proteome</keyword>
<feature type="domain" description="Enoyl reductase (ER)" evidence="5">
    <location>
        <begin position="8"/>
        <end position="345"/>
    </location>
</feature>
<keyword evidence="3" id="KW-0560">Oxidoreductase</keyword>
<organism evidence="6 7">
    <name type="scientific">Desulfosporosinus metallidurans</name>
    <dbReference type="NCBI Taxonomy" id="1888891"/>
    <lineage>
        <taxon>Bacteria</taxon>
        <taxon>Bacillati</taxon>
        <taxon>Bacillota</taxon>
        <taxon>Clostridia</taxon>
        <taxon>Eubacteriales</taxon>
        <taxon>Desulfitobacteriaceae</taxon>
        <taxon>Desulfosporosinus</taxon>
    </lineage>
</organism>
<comment type="cofactor">
    <cofactor evidence="4">
        <name>Zn(2+)</name>
        <dbReference type="ChEBI" id="CHEBI:29105"/>
    </cofactor>
</comment>
<dbReference type="Gene3D" id="3.90.180.10">
    <property type="entry name" value="Medium-chain alcohol dehydrogenases, catalytic domain"/>
    <property type="match status" value="1"/>
</dbReference>
<evidence type="ECO:0000256" key="3">
    <source>
        <dbReference type="ARBA" id="ARBA00023002"/>
    </source>
</evidence>
<dbReference type="RefSeq" id="WP_075364191.1">
    <property type="nucleotide sequence ID" value="NZ_MLBF01000007.1"/>
</dbReference>
<dbReference type="Pfam" id="PF00107">
    <property type="entry name" value="ADH_zinc_N"/>
    <property type="match status" value="1"/>
</dbReference>
<dbReference type="SUPFAM" id="SSF50129">
    <property type="entry name" value="GroES-like"/>
    <property type="match status" value="1"/>
</dbReference>
<dbReference type="GO" id="GO:0008270">
    <property type="term" value="F:zinc ion binding"/>
    <property type="evidence" value="ECO:0007669"/>
    <property type="project" value="InterPro"/>
</dbReference>
<dbReference type="InterPro" id="IPR050129">
    <property type="entry name" value="Zn_alcohol_dh"/>
</dbReference>
<comment type="similarity">
    <text evidence="4">Belongs to the zinc-containing alcohol dehydrogenase family.</text>
</comment>
<sequence length="354" mass="39220">MRAALWYGAKDIRVEDVPRPTPGKGEVLVKVKRCGICGTDLHEYVSGPHVMFVDEPHPLTGFKAPIIMGHEFSGDIVEVGPDIKKWNEGDRVVVMPLMHCGECYYCRRGLEHLCEQFAAVGLQWYWGGFGEYCLVKEYQLNKLPDNMTYEEGACCEPASLGLYGIRRSGLQAGDTVFISGGGPTAVFTLMGCLAAGASKVFMSEIQPGRANKCREFGATEVFNPLECNLEEELLKRTNGVGVDIAFECTGIEAAINDCFKVLRKRGMYVQSGLNVDPVKVNPFDWAYKDLNMVGLWCFNTYDFASTLDLISTGRLPVKKSVTKVIKVEDIVKEGFEVLTADTTGKEMKIQISFE</sequence>
<dbReference type="SMART" id="SM00829">
    <property type="entry name" value="PKS_ER"/>
    <property type="match status" value="1"/>
</dbReference>
<keyword evidence="2 4" id="KW-0862">Zinc</keyword>
<dbReference type="OrthoDB" id="9769198at2"/>
<dbReference type="SUPFAM" id="SSF51735">
    <property type="entry name" value="NAD(P)-binding Rossmann-fold domains"/>
    <property type="match status" value="1"/>
</dbReference>
<dbReference type="InterPro" id="IPR036291">
    <property type="entry name" value="NAD(P)-bd_dom_sf"/>
</dbReference>
<evidence type="ECO:0000256" key="4">
    <source>
        <dbReference type="RuleBase" id="RU361277"/>
    </source>
</evidence>
<keyword evidence="1 4" id="KW-0479">Metal-binding</keyword>
<evidence type="ECO:0000259" key="5">
    <source>
        <dbReference type="SMART" id="SM00829"/>
    </source>
</evidence>
<dbReference type="InterPro" id="IPR013154">
    <property type="entry name" value="ADH-like_N"/>
</dbReference>
<dbReference type="InterPro" id="IPR002328">
    <property type="entry name" value="ADH_Zn_CS"/>
</dbReference>
<dbReference type="PANTHER" id="PTHR43401:SF2">
    <property type="entry name" value="L-THREONINE 3-DEHYDROGENASE"/>
    <property type="match status" value="1"/>
</dbReference>
<dbReference type="EMBL" id="MLBF01000007">
    <property type="protein sequence ID" value="OLN32730.1"/>
    <property type="molecule type" value="Genomic_DNA"/>
</dbReference>
<comment type="caution">
    <text evidence="6">The sequence shown here is derived from an EMBL/GenBank/DDBJ whole genome shotgun (WGS) entry which is preliminary data.</text>
</comment>
<dbReference type="GO" id="GO:0016491">
    <property type="term" value="F:oxidoreductase activity"/>
    <property type="evidence" value="ECO:0007669"/>
    <property type="project" value="UniProtKB-KW"/>
</dbReference>
<dbReference type="InterPro" id="IPR011032">
    <property type="entry name" value="GroES-like_sf"/>
</dbReference>
<accession>A0A1Q8R011</accession>
<dbReference type="Pfam" id="PF08240">
    <property type="entry name" value="ADH_N"/>
    <property type="match status" value="1"/>
</dbReference>
<gene>
    <name evidence="6" type="ORF">DSOL_1481</name>
</gene>